<dbReference type="Proteomes" id="UP000192050">
    <property type="component" value="Chromosome"/>
</dbReference>
<evidence type="ECO:0000256" key="2">
    <source>
        <dbReference type="ARBA" id="ARBA00022475"/>
    </source>
</evidence>
<dbReference type="STRING" id="74969.FAD_0583"/>
<dbReference type="RefSeq" id="WP_081141703.1">
    <property type="nucleotide sequence ID" value="NZ_CP015363.1"/>
</dbReference>
<keyword evidence="5 6" id="KW-0472">Membrane</keyword>
<dbReference type="EMBL" id="CP015363">
    <property type="protein sequence ID" value="ARD84495.1"/>
    <property type="molecule type" value="Genomic_DNA"/>
</dbReference>
<proteinExistence type="predicted"/>
<evidence type="ECO:0000256" key="5">
    <source>
        <dbReference type="ARBA" id="ARBA00023136"/>
    </source>
</evidence>
<reference evidence="7 9" key="1">
    <citation type="submission" date="2011-10" db="EMBL/GenBank/DDBJ databases">
        <title>Metabolic and evolutionary patterns in the extreme acidophile Ferroplasma acidiphilum.</title>
        <authorList>
            <person name="Golyshina O.V."/>
            <person name="Kozyavkin S.A."/>
            <person name="Tatusov R.L."/>
            <person name="Slesarev A.I."/>
            <person name="Golyshin P.N."/>
        </authorList>
    </citation>
    <scope>NUCLEOTIDE SEQUENCE [LARGE SCALE GENOMIC DNA]</scope>
    <source>
        <strain evidence="7">Berkeley</strain>
        <strain evidence="9">Y</strain>
    </source>
</reference>
<dbReference type="OrthoDB" id="57556at2157"/>
<keyword evidence="2" id="KW-1003">Cell membrane</keyword>
<feature type="transmembrane region" description="Helical" evidence="6">
    <location>
        <begin position="97"/>
        <end position="119"/>
    </location>
</feature>
<evidence type="ECO:0000313" key="7">
    <source>
        <dbReference type="EMBL" id="ARD84495.1"/>
    </source>
</evidence>
<dbReference type="AlphaFoldDB" id="A0A1V0N323"/>
<dbReference type="GO" id="GO:0005886">
    <property type="term" value="C:plasma membrane"/>
    <property type="evidence" value="ECO:0007669"/>
    <property type="project" value="UniProtKB-SubCell"/>
</dbReference>
<dbReference type="KEGG" id="fai:FAD_0583"/>
<sequence length="213" mass="24471">MNIIYTFIYLLAALIVVTGFYIQSNKYLRSMVLTQAFQSFIIALIAFLLGIVLRQYTFFILGALVILLRTVLVTYFLVSKIPKNKNYLYESKLPTTYYLLIDLAFIVISIFIVYSISFIHIRSHIFPDSDIILFPLLLFFQGLFVIASRRRTVAQILGYIEEENSLILLGTFILPVPIIIESSVFLDVLVLVVIFSIISIEKTEHKPVEELRG</sequence>
<organism evidence="7 9">
    <name type="scientific">Ferroplasma acidiphilum</name>
    <dbReference type="NCBI Taxonomy" id="74969"/>
    <lineage>
        <taxon>Archaea</taxon>
        <taxon>Methanobacteriati</taxon>
        <taxon>Thermoplasmatota</taxon>
        <taxon>Thermoplasmata</taxon>
        <taxon>Thermoplasmatales</taxon>
        <taxon>Ferroplasmaceae</taxon>
        <taxon>Ferroplasma</taxon>
    </lineage>
</organism>
<feature type="transmembrane region" description="Helical" evidence="6">
    <location>
        <begin position="58"/>
        <end position="77"/>
    </location>
</feature>
<dbReference type="PANTHER" id="PTHR38601:SF1">
    <property type="entry name" value="HYDROGENASE-4 COMPONENT E"/>
    <property type="match status" value="1"/>
</dbReference>
<evidence type="ECO:0000313" key="8">
    <source>
        <dbReference type="EMBL" id="NOL60176.1"/>
    </source>
</evidence>
<dbReference type="InterPro" id="IPR038730">
    <property type="entry name" value="HyfE-like"/>
</dbReference>
<dbReference type="GeneID" id="31676087"/>
<name>A0A1V0N323_9ARCH</name>
<evidence type="ECO:0008006" key="11">
    <source>
        <dbReference type="Google" id="ProtNLM"/>
    </source>
</evidence>
<evidence type="ECO:0000256" key="4">
    <source>
        <dbReference type="ARBA" id="ARBA00022989"/>
    </source>
</evidence>
<protein>
    <recommendedName>
        <fullName evidence="11">Hydrogenase</fullName>
    </recommendedName>
</protein>
<dbReference type="PANTHER" id="PTHR38601">
    <property type="entry name" value="HYDROGENASE-4 COMPONENT E"/>
    <property type="match status" value="1"/>
</dbReference>
<evidence type="ECO:0000256" key="3">
    <source>
        <dbReference type="ARBA" id="ARBA00022692"/>
    </source>
</evidence>
<reference evidence="8 10" key="2">
    <citation type="submission" date="2020-05" db="EMBL/GenBank/DDBJ databases">
        <authorList>
            <person name="Zhang R."/>
        </authorList>
    </citation>
    <scope>NUCLEOTIDE SEQUENCE [LARGE SCALE GENOMIC DNA]</scope>
    <source>
        <strain evidence="8 10">DSM 28986</strain>
    </source>
</reference>
<evidence type="ECO:0000313" key="9">
    <source>
        <dbReference type="Proteomes" id="UP000192050"/>
    </source>
</evidence>
<keyword evidence="4 6" id="KW-1133">Transmembrane helix</keyword>
<keyword evidence="9" id="KW-1185">Reference proteome</keyword>
<feature type="transmembrane region" description="Helical" evidence="6">
    <location>
        <begin position="7"/>
        <end position="24"/>
    </location>
</feature>
<feature type="transmembrane region" description="Helical" evidence="6">
    <location>
        <begin position="167"/>
        <end position="198"/>
    </location>
</feature>
<evidence type="ECO:0000256" key="6">
    <source>
        <dbReference type="SAM" id="Phobius"/>
    </source>
</evidence>
<evidence type="ECO:0000313" key="10">
    <source>
        <dbReference type="Proteomes" id="UP000546917"/>
    </source>
</evidence>
<keyword evidence="3 6" id="KW-0812">Transmembrane</keyword>
<evidence type="ECO:0000256" key="1">
    <source>
        <dbReference type="ARBA" id="ARBA00004651"/>
    </source>
</evidence>
<accession>A0A1V0N323</accession>
<feature type="transmembrane region" description="Helical" evidence="6">
    <location>
        <begin position="131"/>
        <end position="147"/>
    </location>
</feature>
<comment type="subcellular location">
    <subcellularLocation>
        <location evidence="1">Cell membrane</location>
        <topology evidence="1">Multi-pass membrane protein</topology>
    </subcellularLocation>
</comment>
<feature type="transmembrane region" description="Helical" evidence="6">
    <location>
        <begin position="36"/>
        <end position="53"/>
    </location>
</feature>
<gene>
    <name evidence="7" type="ORF">FAD_0583</name>
    <name evidence="8" type="ORF">HLB00_04910</name>
</gene>
<dbReference type="EMBL" id="JABGBP010000167">
    <property type="protein sequence ID" value="NOL60176.1"/>
    <property type="molecule type" value="Genomic_DNA"/>
</dbReference>
<dbReference type="Proteomes" id="UP000546917">
    <property type="component" value="Unassembled WGS sequence"/>
</dbReference>